<dbReference type="FunFam" id="2.40.30.10:FF:000003">
    <property type="entry name" value="Elongation factor 1-alpha"/>
    <property type="match status" value="1"/>
</dbReference>
<dbReference type="InterPro" id="IPR000795">
    <property type="entry name" value="T_Tr_GTP-bd_dom"/>
</dbReference>
<evidence type="ECO:0000259" key="9">
    <source>
        <dbReference type="PROSITE" id="PS51722"/>
    </source>
</evidence>
<evidence type="ECO:0000256" key="3">
    <source>
        <dbReference type="ARBA" id="ARBA00022490"/>
    </source>
</evidence>
<dbReference type="PANTHER" id="PTHR23115">
    <property type="entry name" value="TRANSLATION FACTOR"/>
    <property type="match status" value="1"/>
</dbReference>
<keyword evidence="3" id="KW-0963">Cytoplasm</keyword>
<dbReference type="Pfam" id="PF03144">
    <property type="entry name" value="GTP_EFTU_D2"/>
    <property type="match status" value="1"/>
</dbReference>
<dbReference type="InterPro" id="IPR004161">
    <property type="entry name" value="EFTu-like_2"/>
</dbReference>
<dbReference type="InterPro" id="IPR009000">
    <property type="entry name" value="Transl_B-barrel_sf"/>
</dbReference>
<evidence type="ECO:0000256" key="5">
    <source>
        <dbReference type="ARBA" id="ARBA00022741"/>
    </source>
</evidence>
<dbReference type="InterPro" id="IPR050100">
    <property type="entry name" value="TRAFAC_GTPase_members"/>
</dbReference>
<name>A0A811LRG0_9BILA</name>
<evidence type="ECO:0000256" key="7">
    <source>
        <dbReference type="ARBA" id="ARBA00022917"/>
    </source>
</evidence>
<evidence type="ECO:0000256" key="6">
    <source>
        <dbReference type="ARBA" id="ARBA00022768"/>
    </source>
</evidence>
<dbReference type="AlphaFoldDB" id="A0A811LRG0"/>
<dbReference type="GO" id="GO:0003924">
    <property type="term" value="F:GTPase activity"/>
    <property type="evidence" value="ECO:0007669"/>
    <property type="project" value="InterPro"/>
</dbReference>
<comment type="caution">
    <text evidence="10">The sequence shown here is derived from an EMBL/GenBank/DDBJ whole genome shotgun (WGS) entry which is preliminary data.</text>
</comment>
<proteinExistence type="inferred from homology"/>
<dbReference type="Pfam" id="PF22594">
    <property type="entry name" value="GTP-eEF1A_C"/>
    <property type="match status" value="1"/>
</dbReference>
<dbReference type="GO" id="GO:0003746">
    <property type="term" value="F:translation elongation factor activity"/>
    <property type="evidence" value="ECO:0007669"/>
    <property type="project" value="UniProtKB-KW"/>
</dbReference>
<keyword evidence="4" id="KW-0597">Phosphoprotein</keyword>
<dbReference type="InterPro" id="IPR054696">
    <property type="entry name" value="GTP-eEF1A_C"/>
</dbReference>
<evidence type="ECO:0000313" key="11">
    <source>
        <dbReference type="Proteomes" id="UP000614601"/>
    </source>
</evidence>
<evidence type="ECO:0000256" key="4">
    <source>
        <dbReference type="ARBA" id="ARBA00022553"/>
    </source>
</evidence>
<dbReference type="Pfam" id="PF00009">
    <property type="entry name" value="GTP_EFTU"/>
    <property type="match status" value="1"/>
</dbReference>
<comment type="similarity">
    <text evidence="2">Belongs to the TRAFAC class translation factor GTPase superfamily. Classic translation factor GTPase family. EF-Tu/EF-1A subfamily.</text>
</comment>
<dbReference type="GO" id="GO:0005737">
    <property type="term" value="C:cytoplasm"/>
    <property type="evidence" value="ECO:0007669"/>
    <property type="project" value="UniProtKB-SubCell"/>
</dbReference>
<dbReference type="Proteomes" id="UP000614601">
    <property type="component" value="Unassembled WGS sequence"/>
</dbReference>
<gene>
    <name evidence="10" type="ORF">BOKJ2_LOCUS14042</name>
</gene>
<dbReference type="SUPFAM" id="SSF50465">
    <property type="entry name" value="EF-Tu/eEF-1alpha/eIF2-gamma C-terminal domain"/>
    <property type="match status" value="1"/>
</dbReference>
<dbReference type="OrthoDB" id="342024at2759"/>
<dbReference type="Proteomes" id="UP000783686">
    <property type="component" value="Unassembled WGS sequence"/>
</dbReference>
<sequence>MSNGKTNINVVMIGHHNHGKSTIAGQLLHLTGSIDQDTMNNIEEEAQNEGKETSKYAWIFDKLKAERERDITIDISFNKTETDNHNVTIIDTPGTRDYLKNTLTGISQADCALLVASCVEDEYDEGLSADGLTREHTILAFNMAVKQIVVVLNKMDSVNYSQKRFNEAAREIHMLVKKAGYNPYKVAYVPTCGYDGDNIAEASSNMPWYEGPTLLEAIDKTYPLKSTAEQPLRLPISDVQNIDGVGTVAVGRVQTGVLRQGMNVTFTPEGVTGEVGSIEKHHESVDEAHPGDIVGFSVNNININDIRRGCVASDPDKYPAKPAYTFTARIKVLRLRNIRVGYTPVVDCHTAHVPCKVVEFWLMDGRTGELFEHNPVDSPRAGNAVQVVFQPIKPMCVETFKEFASLGSITLRDIGQIVAIGKIIAVNKSGDS</sequence>
<dbReference type="InterPro" id="IPR027417">
    <property type="entry name" value="P-loop_NTPase"/>
</dbReference>
<dbReference type="EMBL" id="CAJFCW020000006">
    <property type="protein sequence ID" value="CAG9127642.1"/>
    <property type="molecule type" value="Genomic_DNA"/>
</dbReference>
<dbReference type="GO" id="GO:0005525">
    <property type="term" value="F:GTP binding"/>
    <property type="evidence" value="ECO:0007669"/>
    <property type="project" value="UniProtKB-KW"/>
</dbReference>
<dbReference type="InterPro" id="IPR009001">
    <property type="entry name" value="Transl_elong_EF1A/Init_IF2_C"/>
</dbReference>
<evidence type="ECO:0000256" key="8">
    <source>
        <dbReference type="ARBA" id="ARBA00023134"/>
    </source>
</evidence>
<accession>A0A811LRG0</accession>
<dbReference type="EMBL" id="CAJFDH010000006">
    <property type="protein sequence ID" value="CAD5230251.1"/>
    <property type="molecule type" value="Genomic_DNA"/>
</dbReference>
<evidence type="ECO:0000256" key="1">
    <source>
        <dbReference type="ARBA" id="ARBA00004496"/>
    </source>
</evidence>
<organism evidence="10 11">
    <name type="scientific">Bursaphelenchus okinawaensis</name>
    <dbReference type="NCBI Taxonomy" id="465554"/>
    <lineage>
        <taxon>Eukaryota</taxon>
        <taxon>Metazoa</taxon>
        <taxon>Ecdysozoa</taxon>
        <taxon>Nematoda</taxon>
        <taxon>Chromadorea</taxon>
        <taxon>Rhabditida</taxon>
        <taxon>Tylenchina</taxon>
        <taxon>Tylenchomorpha</taxon>
        <taxon>Aphelenchoidea</taxon>
        <taxon>Aphelenchoididae</taxon>
        <taxon>Bursaphelenchus</taxon>
    </lineage>
</organism>
<dbReference type="PROSITE" id="PS51722">
    <property type="entry name" value="G_TR_2"/>
    <property type="match status" value="1"/>
</dbReference>
<dbReference type="Gene3D" id="3.40.50.300">
    <property type="entry name" value="P-loop containing nucleotide triphosphate hydrolases"/>
    <property type="match status" value="1"/>
</dbReference>
<comment type="subcellular location">
    <subcellularLocation>
        <location evidence="1">Cytoplasm</location>
    </subcellularLocation>
</comment>
<dbReference type="PRINTS" id="PR00315">
    <property type="entry name" value="ELONGATNFCT"/>
</dbReference>
<dbReference type="SUPFAM" id="SSF50447">
    <property type="entry name" value="Translation proteins"/>
    <property type="match status" value="1"/>
</dbReference>
<keyword evidence="7" id="KW-0648">Protein biosynthesis</keyword>
<reference evidence="10" key="1">
    <citation type="submission" date="2020-09" db="EMBL/GenBank/DDBJ databases">
        <authorList>
            <person name="Kikuchi T."/>
        </authorList>
    </citation>
    <scope>NUCLEOTIDE SEQUENCE</scope>
    <source>
        <strain evidence="10">SH1</strain>
    </source>
</reference>
<protein>
    <recommendedName>
        <fullName evidence="9">Tr-type G domain-containing protein</fullName>
    </recommendedName>
</protein>
<dbReference type="CDD" id="cd03693">
    <property type="entry name" value="EF1_alpha_II"/>
    <property type="match status" value="1"/>
</dbReference>
<feature type="domain" description="Tr-type G" evidence="9">
    <location>
        <begin position="5"/>
        <end position="227"/>
    </location>
</feature>
<keyword evidence="11" id="KW-1185">Reference proteome</keyword>
<dbReference type="Gene3D" id="2.40.30.10">
    <property type="entry name" value="Translation factors"/>
    <property type="match status" value="2"/>
</dbReference>
<dbReference type="SUPFAM" id="SSF52540">
    <property type="entry name" value="P-loop containing nucleoside triphosphate hydrolases"/>
    <property type="match status" value="1"/>
</dbReference>
<evidence type="ECO:0000313" key="10">
    <source>
        <dbReference type="EMBL" id="CAD5230251.1"/>
    </source>
</evidence>
<keyword evidence="8" id="KW-0342">GTP-binding</keyword>
<keyword evidence="6" id="KW-0251">Elongation factor</keyword>
<keyword evidence="5" id="KW-0547">Nucleotide-binding</keyword>
<evidence type="ECO:0000256" key="2">
    <source>
        <dbReference type="ARBA" id="ARBA00007249"/>
    </source>
</evidence>